<organism evidence="1 2">
    <name type="scientific">Glomus cerebriforme</name>
    <dbReference type="NCBI Taxonomy" id="658196"/>
    <lineage>
        <taxon>Eukaryota</taxon>
        <taxon>Fungi</taxon>
        <taxon>Fungi incertae sedis</taxon>
        <taxon>Mucoromycota</taxon>
        <taxon>Glomeromycotina</taxon>
        <taxon>Glomeromycetes</taxon>
        <taxon>Glomerales</taxon>
        <taxon>Glomeraceae</taxon>
        <taxon>Glomus</taxon>
    </lineage>
</organism>
<comment type="caution">
    <text evidence="1">The sequence shown here is derived from an EMBL/GenBank/DDBJ whole genome shotgun (WGS) entry which is preliminary data.</text>
</comment>
<gene>
    <name evidence="1" type="ORF">C1645_840397</name>
</gene>
<evidence type="ECO:0008006" key="3">
    <source>
        <dbReference type="Google" id="ProtNLM"/>
    </source>
</evidence>
<dbReference type="EMBL" id="QKYT01001237">
    <property type="protein sequence ID" value="RIA79564.1"/>
    <property type="molecule type" value="Genomic_DNA"/>
</dbReference>
<dbReference type="Proteomes" id="UP000265703">
    <property type="component" value="Unassembled WGS sequence"/>
</dbReference>
<name>A0A397SB60_9GLOM</name>
<keyword evidence="2" id="KW-1185">Reference proteome</keyword>
<evidence type="ECO:0000313" key="2">
    <source>
        <dbReference type="Proteomes" id="UP000265703"/>
    </source>
</evidence>
<dbReference type="Gene3D" id="1.10.10.60">
    <property type="entry name" value="Homeodomain-like"/>
    <property type="match status" value="1"/>
</dbReference>
<dbReference type="InterPro" id="IPR009057">
    <property type="entry name" value="Homeodomain-like_sf"/>
</dbReference>
<dbReference type="SUPFAM" id="SSF46689">
    <property type="entry name" value="Homeodomain-like"/>
    <property type="match status" value="1"/>
</dbReference>
<sequence length="106" mass="12794">MYCKFGEKENNFIRYQMRMMGHLDDCYERISKMLPQYTPDQISNHWRKYLDPDSTWNPWDTMERNPIPYKAFLLNNPPQRGKYTYFPASIDPFAPQMTNISDESKP</sequence>
<dbReference type="AlphaFoldDB" id="A0A397SB60"/>
<proteinExistence type="predicted"/>
<reference evidence="1 2" key="1">
    <citation type="submission" date="2018-06" db="EMBL/GenBank/DDBJ databases">
        <title>Comparative genomics reveals the genomic features of Rhizophagus irregularis, R. cerebriforme, R. diaphanum and Gigaspora rosea, and their symbiotic lifestyle signature.</title>
        <authorList>
            <person name="Morin E."/>
            <person name="San Clemente H."/>
            <person name="Chen E.C.H."/>
            <person name="De La Providencia I."/>
            <person name="Hainaut M."/>
            <person name="Kuo A."/>
            <person name="Kohler A."/>
            <person name="Murat C."/>
            <person name="Tang N."/>
            <person name="Roy S."/>
            <person name="Loubradou J."/>
            <person name="Henrissat B."/>
            <person name="Grigoriev I.V."/>
            <person name="Corradi N."/>
            <person name="Roux C."/>
            <person name="Martin F.M."/>
        </authorList>
    </citation>
    <scope>NUCLEOTIDE SEQUENCE [LARGE SCALE GENOMIC DNA]</scope>
    <source>
        <strain evidence="1 2">DAOM 227022</strain>
    </source>
</reference>
<protein>
    <recommendedName>
        <fullName evidence="3">HTH myb-type domain-containing protein</fullName>
    </recommendedName>
</protein>
<evidence type="ECO:0000313" key="1">
    <source>
        <dbReference type="EMBL" id="RIA79564.1"/>
    </source>
</evidence>
<accession>A0A397SB60</accession>
<dbReference type="OrthoDB" id="2304363at2759"/>